<dbReference type="Proteomes" id="UP001180551">
    <property type="component" value="Unassembled WGS sequence"/>
</dbReference>
<name>A0ABU2T282_9ACTN</name>
<evidence type="ECO:0000313" key="2">
    <source>
        <dbReference type="EMBL" id="MDT0454305.1"/>
    </source>
</evidence>
<protein>
    <submittedName>
        <fullName evidence="2">Uncharacterized protein</fullName>
    </submittedName>
</protein>
<reference evidence="2" key="1">
    <citation type="submission" date="2024-05" db="EMBL/GenBank/DDBJ databases">
        <title>30 novel species of actinomycetes from the DSMZ collection.</title>
        <authorList>
            <person name="Nouioui I."/>
        </authorList>
    </citation>
    <scope>NUCLEOTIDE SEQUENCE</scope>
    <source>
        <strain evidence="2">DSM 41527</strain>
    </source>
</reference>
<dbReference type="EMBL" id="JAVRFE010000001">
    <property type="protein sequence ID" value="MDT0454305.1"/>
    <property type="molecule type" value="Genomic_DNA"/>
</dbReference>
<comment type="caution">
    <text evidence="2">The sequence shown here is derived from an EMBL/GenBank/DDBJ whole genome shotgun (WGS) entry which is preliminary data.</text>
</comment>
<evidence type="ECO:0000256" key="1">
    <source>
        <dbReference type="SAM" id="MobiDB-lite"/>
    </source>
</evidence>
<evidence type="ECO:0000313" key="3">
    <source>
        <dbReference type="Proteomes" id="UP001180551"/>
    </source>
</evidence>
<gene>
    <name evidence="2" type="ORF">RM550_00950</name>
</gene>
<feature type="region of interest" description="Disordered" evidence="1">
    <location>
        <begin position="1"/>
        <end position="28"/>
    </location>
</feature>
<proteinExistence type="predicted"/>
<organism evidence="2 3">
    <name type="scientific">Streptomyces mooreae</name>
    <dbReference type="NCBI Taxonomy" id="3075523"/>
    <lineage>
        <taxon>Bacteria</taxon>
        <taxon>Bacillati</taxon>
        <taxon>Actinomycetota</taxon>
        <taxon>Actinomycetes</taxon>
        <taxon>Kitasatosporales</taxon>
        <taxon>Streptomycetaceae</taxon>
        <taxon>Streptomyces</taxon>
    </lineage>
</organism>
<keyword evidence="3" id="KW-1185">Reference proteome</keyword>
<accession>A0ABU2T282</accession>
<sequence>MSRSLMKAIAASRSGTGTADGPSSGEAATRELLPFLLRAVGAPPG</sequence>
<dbReference type="RefSeq" id="WP_311621742.1">
    <property type="nucleotide sequence ID" value="NZ_JAVRFE010000001.1"/>
</dbReference>